<dbReference type="EMBL" id="CAFBON010000272">
    <property type="protein sequence ID" value="CAB5005851.1"/>
    <property type="molecule type" value="Genomic_DNA"/>
</dbReference>
<evidence type="ECO:0000313" key="1">
    <source>
        <dbReference type="EMBL" id="CAB5005851.1"/>
    </source>
</evidence>
<sequence length="288" mass="33019">MYDDIDRTGIELAIFLSTTSGIVGKKQIGWEVYGVKRTLILFFPNSGLSQQGIVFSILFLKALAESGIQKENSDTFYKSEEEVHTMLQMFDDFYSDLMYIGEKQTKLRFDIGSLKQQVDRLLDELYKQSFELELDQKRSLEKMYGAIKEKLSIRGKSLDCYQWIHNQMDISKWIASLSIKSELSVLLSMLYERLVQIEGIRYCYETSSSRMLVVDGSTQEVLCECVVSKTKAEISFQLPKTFDGSISMKPRYESLKGSELVIPLTKSIECYDLIGHRIGQAKQGQLFV</sequence>
<proteinExistence type="predicted"/>
<reference evidence="1" key="1">
    <citation type="submission" date="2020-05" db="EMBL/GenBank/DDBJ databases">
        <authorList>
            <person name="Chiriac C."/>
            <person name="Salcher M."/>
            <person name="Ghai R."/>
            <person name="Kavagutti S V."/>
        </authorList>
    </citation>
    <scope>NUCLEOTIDE SEQUENCE</scope>
</reference>
<gene>
    <name evidence="1" type="ORF">UFOPK3954_02041</name>
</gene>
<dbReference type="AlphaFoldDB" id="A0A6J7PLH8"/>
<organism evidence="1">
    <name type="scientific">freshwater metagenome</name>
    <dbReference type="NCBI Taxonomy" id="449393"/>
    <lineage>
        <taxon>unclassified sequences</taxon>
        <taxon>metagenomes</taxon>
        <taxon>ecological metagenomes</taxon>
    </lineage>
</organism>
<protein>
    <submittedName>
        <fullName evidence="1">Unannotated protein</fullName>
    </submittedName>
</protein>
<accession>A0A6J7PLH8</accession>
<name>A0A6J7PLH8_9ZZZZ</name>